<sequence>MECNKDDAASAKAIAEKKISEKDFTAAEKFALKAQSLYPGLDGLQQLLMTVNIYTSAEKKINELVDWYGVLGIDPSSNDDALKKQYRKLALLLHPDKNKAVGAEGAFKLLSEAWSLLSDKAKRASYDQKRATYDKNRTSVSGIYTKVVPKHPSKSNNSNASKNTPNPHSVPSKRCDTFWTVCTNCKMQFEYVLLHLNKRLQCYSCKEPFLAIPTGPPQNNFPAPVAEHVGSVPAYSSAANANEAQLLHGNLKTVNEKSHMSATLEGVIMSRTNGKKASDGEANGSCSVLKGEKHRKRRRLSELNYGSGKVMSDHLSMGIRSSAETEKVTTDGSKRLASTRELSNVETRNMLIDKARKDISKKLEEWKNLKPKKNPSNKATSLSVKDKSKVKVSGSNPPSNSDANRMRTVAEANHLDEELNTTSTMSPTASETQDSDQAMVVPDSDFHDFDKGRTENSFGDNQVWAAYDNDDGMPRFYAMIHNVLSRKPFKMRISWLNSKSSAEFGNLNWIGCGFYKTSGDFRVGKHELNKTVNSFSHRVKWTKGARGAIRIFPSKGDVWALYKNWSPDWNEHTPDETIHQYEMVEVLSDYNEDKGMIVIPLVKHAGFKTVFHQHVDQNQVRVIPREEMFRFSHQVPSCLLTGKESPNAPTGCVELDPAAVPTELLQVSVETSEHVSKANSEEVLKNDSSELKKTQLNEPIRNGIANEGRLMEDEIRAQFSTTTVG</sequence>
<dbReference type="SUPFAM" id="SSF46565">
    <property type="entry name" value="Chaperone J-domain"/>
    <property type="match status" value="1"/>
</dbReference>
<protein>
    <recommendedName>
        <fullName evidence="2">J domain-containing protein</fullName>
    </recommendedName>
</protein>
<dbReference type="Pfam" id="PF11926">
    <property type="entry name" value="DUF3444"/>
    <property type="match status" value="1"/>
</dbReference>
<name>A0AAW1MR41_SAPOF</name>
<dbReference type="InterPro" id="IPR001623">
    <property type="entry name" value="DnaJ_domain"/>
</dbReference>
<feature type="compositionally biased region" description="Low complexity" evidence="1">
    <location>
        <begin position="154"/>
        <end position="167"/>
    </location>
</feature>
<dbReference type="SMART" id="SM00271">
    <property type="entry name" value="DnaJ"/>
    <property type="match status" value="1"/>
</dbReference>
<keyword evidence="4" id="KW-1185">Reference proteome</keyword>
<dbReference type="PROSITE" id="PS00636">
    <property type="entry name" value="DNAJ_1"/>
    <property type="match status" value="1"/>
</dbReference>
<dbReference type="AlphaFoldDB" id="A0AAW1MR41"/>
<reference evidence="3" key="1">
    <citation type="submission" date="2024-03" db="EMBL/GenBank/DDBJ databases">
        <title>WGS assembly of Saponaria officinalis var. Norfolk2.</title>
        <authorList>
            <person name="Jenkins J."/>
            <person name="Shu S."/>
            <person name="Grimwood J."/>
            <person name="Barry K."/>
            <person name="Goodstein D."/>
            <person name="Schmutz J."/>
            <person name="Leebens-Mack J."/>
            <person name="Osbourn A."/>
        </authorList>
    </citation>
    <scope>NUCLEOTIDE SEQUENCE [LARGE SCALE GENOMIC DNA]</scope>
    <source>
        <strain evidence="3">JIC</strain>
    </source>
</reference>
<dbReference type="Pfam" id="PF00226">
    <property type="entry name" value="DnaJ"/>
    <property type="match status" value="1"/>
</dbReference>
<feature type="compositionally biased region" description="Polar residues" evidence="1">
    <location>
        <begin position="394"/>
        <end position="403"/>
    </location>
</feature>
<dbReference type="InterPro" id="IPR056988">
    <property type="entry name" value="Zn_ribbon_pln"/>
</dbReference>
<dbReference type="InterPro" id="IPR036869">
    <property type="entry name" value="J_dom_sf"/>
</dbReference>
<comment type="caution">
    <text evidence="3">The sequence shown here is derived from an EMBL/GenBank/DDBJ whole genome shotgun (WGS) entry which is preliminary data.</text>
</comment>
<evidence type="ECO:0000313" key="4">
    <source>
        <dbReference type="Proteomes" id="UP001443914"/>
    </source>
</evidence>
<dbReference type="InterPro" id="IPR018253">
    <property type="entry name" value="DnaJ_domain_CS"/>
</dbReference>
<gene>
    <name evidence="3" type="ORF">RND81_02G049100</name>
</gene>
<dbReference type="Gene3D" id="1.10.287.110">
    <property type="entry name" value="DnaJ domain"/>
    <property type="match status" value="1"/>
</dbReference>
<dbReference type="Pfam" id="PF23551">
    <property type="entry name" value="Zn_ribbon_20"/>
    <property type="match status" value="1"/>
</dbReference>
<proteinExistence type="predicted"/>
<feature type="region of interest" description="Disordered" evidence="1">
    <location>
        <begin position="144"/>
        <end position="171"/>
    </location>
</feature>
<dbReference type="PANTHER" id="PTHR44137:SF32">
    <property type="entry name" value="DNAJ HEAT SHOCK AMINO-TERMINAL DOMAIN PROTEIN"/>
    <property type="match status" value="1"/>
</dbReference>
<evidence type="ECO:0000313" key="3">
    <source>
        <dbReference type="EMBL" id="KAK9748304.1"/>
    </source>
</evidence>
<dbReference type="InterPro" id="IPR024593">
    <property type="entry name" value="DUF3444"/>
</dbReference>
<accession>A0AAW1MR41</accession>
<dbReference type="PRINTS" id="PR00625">
    <property type="entry name" value="JDOMAIN"/>
</dbReference>
<organism evidence="3 4">
    <name type="scientific">Saponaria officinalis</name>
    <name type="common">Common soapwort</name>
    <name type="synonym">Lychnis saponaria</name>
    <dbReference type="NCBI Taxonomy" id="3572"/>
    <lineage>
        <taxon>Eukaryota</taxon>
        <taxon>Viridiplantae</taxon>
        <taxon>Streptophyta</taxon>
        <taxon>Embryophyta</taxon>
        <taxon>Tracheophyta</taxon>
        <taxon>Spermatophyta</taxon>
        <taxon>Magnoliopsida</taxon>
        <taxon>eudicotyledons</taxon>
        <taxon>Gunneridae</taxon>
        <taxon>Pentapetalae</taxon>
        <taxon>Caryophyllales</taxon>
        <taxon>Caryophyllaceae</taxon>
        <taxon>Caryophylleae</taxon>
        <taxon>Saponaria</taxon>
    </lineage>
</organism>
<dbReference type="PROSITE" id="PS50076">
    <property type="entry name" value="DNAJ_2"/>
    <property type="match status" value="1"/>
</dbReference>
<feature type="domain" description="J" evidence="2">
    <location>
        <begin position="66"/>
        <end position="130"/>
    </location>
</feature>
<dbReference type="CDD" id="cd06257">
    <property type="entry name" value="DnaJ"/>
    <property type="match status" value="1"/>
</dbReference>
<dbReference type="Proteomes" id="UP001443914">
    <property type="component" value="Unassembled WGS sequence"/>
</dbReference>
<feature type="region of interest" description="Disordered" evidence="1">
    <location>
        <begin position="368"/>
        <end position="405"/>
    </location>
</feature>
<evidence type="ECO:0000256" key="1">
    <source>
        <dbReference type="SAM" id="MobiDB-lite"/>
    </source>
</evidence>
<dbReference type="EMBL" id="JBDFQZ010000002">
    <property type="protein sequence ID" value="KAK9748304.1"/>
    <property type="molecule type" value="Genomic_DNA"/>
</dbReference>
<dbReference type="PANTHER" id="PTHR44137">
    <property type="entry name" value="BNAC03G44070D PROTEIN"/>
    <property type="match status" value="1"/>
</dbReference>
<evidence type="ECO:0000259" key="2">
    <source>
        <dbReference type="PROSITE" id="PS50076"/>
    </source>
</evidence>